<proteinExistence type="predicted"/>
<dbReference type="InterPro" id="IPR020843">
    <property type="entry name" value="ER"/>
</dbReference>
<dbReference type="Gene3D" id="3.40.50.720">
    <property type="entry name" value="NAD(P)-binding Rossmann-like Domain"/>
    <property type="match status" value="1"/>
</dbReference>
<dbReference type="Pfam" id="PF08240">
    <property type="entry name" value="ADH_N"/>
    <property type="match status" value="1"/>
</dbReference>
<evidence type="ECO:0000313" key="4">
    <source>
        <dbReference type="Proteomes" id="UP000653730"/>
    </source>
</evidence>
<dbReference type="AlphaFoldDB" id="A0A926JS15"/>
<dbReference type="SUPFAM" id="SSF51735">
    <property type="entry name" value="NAD(P)-binding Rossmann-fold domains"/>
    <property type="match status" value="1"/>
</dbReference>
<evidence type="ECO:0000313" key="3">
    <source>
        <dbReference type="EMBL" id="MBC9796455.1"/>
    </source>
</evidence>
<dbReference type="Proteomes" id="UP000653730">
    <property type="component" value="Unassembled WGS sequence"/>
</dbReference>
<dbReference type="PROSITE" id="PS01162">
    <property type="entry name" value="QOR_ZETA_CRYSTAL"/>
    <property type="match status" value="1"/>
</dbReference>
<name>A0A926JS15_9FLAO</name>
<evidence type="ECO:0000259" key="2">
    <source>
        <dbReference type="SMART" id="SM00829"/>
    </source>
</evidence>
<dbReference type="PANTHER" id="PTHR11695">
    <property type="entry name" value="ALCOHOL DEHYDROGENASE RELATED"/>
    <property type="match status" value="1"/>
</dbReference>
<dbReference type="PANTHER" id="PTHR11695:SF294">
    <property type="entry name" value="RETICULON-4-INTERACTING PROTEIN 1, MITOCHONDRIAL"/>
    <property type="match status" value="1"/>
</dbReference>
<keyword evidence="1" id="KW-0560">Oxidoreductase</keyword>
<dbReference type="EMBL" id="JACVDC010000028">
    <property type="protein sequence ID" value="MBC9796455.1"/>
    <property type="molecule type" value="Genomic_DNA"/>
</dbReference>
<dbReference type="SUPFAM" id="SSF50129">
    <property type="entry name" value="GroES-like"/>
    <property type="match status" value="1"/>
</dbReference>
<dbReference type="CDD" id="cd05289">
    <property type="entry name" value="MDR_like_2"/>
    <property type="match status" value="1"/>
</dbReference>
<dbReference type="InterPro" id="IPR036291">
    <property type="entry name" value="NAD(P)-bd_dom_sf"/>
</dbReference>
<dbReference type="Gene3D" id="3.90.180.10">
    <property type="entry name" value="Medium-chain alcohol dehydrogenases, catalytic domain"/>
    <property type="match status" value="1"/>
</dbReference>
<dbReference type="InterPro" id="IPR011032">
    <property type="entry name" value="GroES-like_sf"/>
</dbReference>
<dbReference type="RefSeq" id="WP_187965601.1">
    <property type="nucleotide sequence ID" value="NZ_JACVDC010000028.1"/>
</dbReference>
<dbReference type="InterPro" id="IPR050700">
    <property type="entry name" value="YIM1/Zinc_Alcohol_DH_Fams"/>
</dbReference>
<keyword evidence="4" id="KW-1185">Reference proteome</keyword>
<dbReference type="InterPro" id="IPR013154">
    <property type="entry name" value="ADH-like_N"/>
</dbReference>
<evidence type="ECO:0000256" key="1">
    <source>
        <dbReference type="ARBA" id="ARBA00023002"/>
    </source>
</evidence>
<dbReference type="InterPro" id="IPR002364">
    <property type="entry name" value="Quin_OxRdtase/zeta-crystal_CS"/>
</dbReference>
<reference evidence="3 4" key="1">
    <citation type="submission" date="2020-09" db="EMBL/GenBank/DDBJ databases">
        <title>Sinomicrobium weinanense sp. nov., a halophilic bacteria isolated from saline-alkali soil.</title>
        <authorList>
            <person name="Wu P."/>
            <person name="Ren H."/>
            <person name="Mei Y."/>
            <person name="Liang Y."/>
            <person name="Chen Z."/>
        </authorList>
    </citation>
    <scope>NUCLEOTIDE SEQUENCE [LARGE SCALE GENOMIC DNA]</scope>
    <source>
        <strain evidence="3 4">FJxs</strain>
    </source>
</reference>
<sequence>MKAIVLKGFGGVENLIVGQIDVPAITDDEVLIKVKAFSINPVDYKVREGVGWAHDLLKYNPIILGWDVSGIVEAVGKNVAKFKAGDEVFGMINFVGHGKAYAEYVAAKAGQLALKPKNISHAEAAASTLAALTAWQAFHHFGRLKKDDKVLIHAASGGVGHFAVQIAKYMGAYVIGTSSAGNKDFVLGLGADRHIDYRSENFDEVLSDIDFCLETIGHVNFRRSVQVLKRGGTIVNLPSGLTTEDERLANIKDLKSCFFMAVYSSGRDMGIISDLLGKGLIKPFISRTFVFDEIREAHRQIESGRTVGKVVVCL</sequence>
<gene>
    <name evidence="3" type="ORF">IBL28_10770</name>
</gene>
<protein>
    <submittedName>
        <fullName evidence="3">NADP-dependent oxidoreductase</fullName>
    </submittedName>
</protein>
<dbReference type="Pfam" id="PF13602">
    <property type="entry name" value="ADH_zinc_N_2"/>
    <property type="match status" value="1"/>
</dbReference>
<comment type="caution">
    <text evidence="3">The sequence shown here is derived from an EMBL/GenBank/DDBJ whole genome shotgun (WGS) entry which is preliminary data.</text>
</comment>
<organism evidence="3 4">
    <name type="scientific">Sinomicrobium weinanense</name>
    <dbReference type="NCBI Taxonomy" id="2842200"/>
    <lineage>
        <taxon>Bacteria</taxon>
        <taxon>Pseudomonadati</taxon>
        <taxon>Bacteroidota</taxon>
        <taxon>Flavobacteriia</taxon>
        <taxon>Flavobacteriales</taxon>
        <taxon>Flavobacteriaceae</taxon>
        <taxon>Sinomicrobium</taxon>
    </lineage>
</organism>
<feature type="domain" description="Enoyl reductase (ER)" evidence="2">
    <location>
        <begin position="10"/>
        <end position="312"/>
    </location>
</feature>
<dbReference type="GO" id="GO:0008270">
    <property type="term" value="F:zinc ion binding"/>
    <property type="evidence" value="ECO:0007669"/>
    <property type="project" value="InterPro"/>
</dbReference>
<dbReference type="SMART" id="SM00829">
    <property type="entry name" value="PKS_ER"/>
    <property type="match status" value="1"/>
</dbReference>
<dbReference type="GO" id="GO:0016491">
    <property type="term" value="F:oxidoreductase activity"/>
    <property type="evidence" value="ECO:0007669"/>
    <property type="project" value="UniProtKB-KW"/>
</dbReference>
<accession>A0A926JS15</accession>